<feature type="coiled-coil region" evidence="3">
    <location>
        <begin position="542"/>
        <end position="569"/>
    </location>
</feature>
<evidence type="ECO:0000313" key="8">
    <source>
        <dbReference type="Proteomes" id="UP001642487"/>
    </source>
</evidence>
<evidence type="ECO:0000313" key="7">
    <source>
        <dbReference type="EMBL" id="CAK9326320.1"/>
    </source>
</evidence>
<feature type="region of interest" description="Disordered" evidence="4">
    <location>
        <begin position="208"/>
        <end position="253"/>
    </location>
</feature>
<evidence type="ECO:0000256" key="4">
    <source>
        <dbReference type="SAM" id="MobiDB-lite"/>
    </source>
</evidence>
<feature type="coiled-coil region" evidence="3">
    <location>
        <begin position="479"/>
        <end position="506"/>
    </location>
</feature>
<keyword evidence="8" id="KW-1185">Reference proteome</keyword>
<evidence type="ECO:0000256" key="1">
    <source>
        <dbReference type="ARBA" id="ARBA00023054"/>
    </source>
</evidence>
<keyword evidence="5" id="KW-0812">Transmembrane</keyword>
<feature type="compositionally biased region" description="Low complexity" evidence="4">
    <location>
        <begin position="208"/>
        <end position="238"/>
    </location>
</feature>
<dbReference type="PANTHER" id="PTHR32258">
    <property type="entry name" value="PROTEIN NETWORKED 4A"/>
    <property type="match status" value="1"/>
</dbReference>
<evidence type="ECO:0000259" key="6">
    <source>
        <dbReference type="PROSITE" id="PS51774"/>
    </source>
</evidence>
<dbReference type="InterPro" id="IPR011684">
    <property type="entry name" value="NAB"/>
</dbReference>
<protein>
    <recommendedName>
        <fullName evidence="6">NAB domain-containing protein</fullName>
    </recommendedName>
</protein>
<feature type="coiled-coil region" evidence="3">
    <location>
        <begin position="281"/>
        <end position="434"/>
    </location>
</feature>
<evidence type="ECO:0000256" key="5">
    <source>
        <dbReference type="SAM" id="Phobius"/>
    </source>
</evidence>
<dbReference type="Pfam" id="PF07765">
    <property type="entry name" value="KIP1"/>
    <property type="match status" value="1"/>
</dbReference>
<dbReference type="PROSITE" id="PS51774">
    <property type="entry name" value="NAB"/>
    <property type="match status" value="1"/>
</dbReference>
<comment type="similarity">
    <text evidence="2">Belongs to the NET family.</text>
</comment>
<sequence>MLETKMMVEGLIESPVSLYALCYSNLFLLFQSFLIVLYVSSLSIRPHFKQSITLAFQLSLFRFNSRSLCALHRFPTSSDFWIGACVLMENPELKKLKPFWPEADIQNRSKWLSNSLEEMNRSVEQMLKVIKENSENFPKSADMDSQVEEFSRLYQSLVENVLSPELQLQVPVYSDCGSPQGTPESSSDQKQGFNLSSSRGLDISFDSGGGSSSLSLKDGTESSSSSSSDSESESFNSSVDNNYVVSRTERDDQGLKKKLLGTETELSEGAFWVDEEDKVNYDEVHDKLAKIEEELKVSNTKLQSSENEVARLKSEVEKNETAILLSEELQAQLESAEKDKQEMEADLQVEKRRVLELEQQIEQLETRVLQSDSKIERLIEELETNREMLKSSDDKITRVTHELEITKSHHHLQIKELETAFQVSQESLQAEKEQMRTDILKQVEAEKTETTALHNSHLTILQGDISQLKEELFIRNESLAALNRNHDELKLKYDMLMAENDEANAMVHSLLADKESRESHVHELEGHLQHLQVEKKSLVEGSERQNKQIDELKVRLSKLEEEVKMQKTMIEDGAEGKREAIRQLCFSLEHYRSGYQELREAFIGHKPWPVLST</sequence>
<dbReference type="EMBL" id="OZ021741">
    <property type="protein sequence ID" value="CAK9326320.1"/>
    <property type="molecule type" value="Genomic_DNA"/>
</dbReference>
<gene>
    <name evidence="7" type="ORF">CITCOLO1_LOCUS18662</name>
</gene>
<keyword evidence="5" id="KW-1133">Transmembrane helix</keyword>
<organism evidence="7 8">
    <name type="scientific">Citrullus colocynthis</name>
    <name type="common">colocynth</name>
    <dbReference type="NCBI Taxonomy" id="252529"/>
    <lineage>
        <taxon>Eukaryota</taxon>
        <taxon>Viridiplantae</taxon>
        <taxon>Streptophyta</taxon>
        <taxon>Embryophyta</taxon>
        <taxon>Tracheophyta</taxon>
        <taxon>Spermatophyta</taxon>
        <taxon>Magnoliopsida</taxon>
        <taxon>eudicotyledons</taxon>
        <taxon>Gunneridae</taxon>
        <taxon>Pentapetalae</taxon>
        <taxon>rosids</taxon>
        <taxon>fabids</taxon>
        <taxon>Cucurbitales</taxon>
        <taxon>Cucurbitaceae</taxon>
        <taxon>Benincaseae</taxon>
        <taxon>Citrullus</taxon>
    </lineage>
</organism>
<proteinExistence type="inferred from homology"/>
<dbReference type="InterPro" id="IPR051861">
    <property type="entry name" value="NET_actin-binding_domain"/>
</dbReference>
<accession>A0ABP0Z3E1</accession>
<evidence type="ECO:0000256" key="3">
    <source>
        <dbReference type="SAM" id="Coils"/>
    </source>
</evidence>
<keyword evidence="1 3" id="KW-0175">Coiled coil</keyword>
<feature type="transmembrane region" description="Helical" evidence="5">
    <location>
        <begin position="16"/>
        <end position="39"/>
    </location>
</feature>
<evidence type="ECO:0000256" key="2">
    <source>
        <dbReference type="ARBA" id="ARBA00038006"/>
    </source>
</evidence>
<feature type="domain" description="NAB" evidence="6">
    <location>
        <begin position="96"/>
        <end position="180"/>
    </location>
</feature>
<dbReference type="PANTHER" id="PTHR32258:SF14">
    <property type="entry name" value="GB|AAF19561.1"/>
    <property type="match status" value="1"/>
</dbReference>
<reference evidence="7 8" key="1">
    <citation type="submission" date="2024-03" db="EMBL/GenBank/DDBJ databases">
        <authorList>
            <person name="Gkanogiannis A."/>
            <person name="Becerra Lopez-Lavalle L."/>
        </authorList>
    </citation>
    <scope>NUCLEOTIDE SEQUENCE [LARGE SCALE GENOMIC DNA]</scope>
</reference>
<dbReference type="Proteomes" id="UP001642487">
    <property type="component" value="Chromosome 7"/>
</dbReference>
<feature type="compositionally biased region" description="Polar residues" evidence="4">
    <location>
        <begin position="177"/>
        <end position="194"/>
    </location>
</feature>
<feature type="region of interest" description="Disordered" evidence="4">
    <location>
        <begin position="173"/>
        <end position="194"/>
    </location>
</feature>
<name>A0ABP0Z3E1_9ROSI</name>
<keyword evidence="5" id="KW-0472">Membrane</keyword>